<dbReference type="RefSeq" id="WP_358355761.1">
    <property type="nucleotide sequence ID" value="NZ_JBEZFP010000049.1"/>
</dbReference>
<accession>A0ABV3DJ31</accession>
<dbReference type="Pfam" id="PF00355">
    <property type="entry name" value="Rieske"/>
    <property type="match status" value="1"/>
</dbReference>
<dbReference type="CDD" id="cd03469">
    <property type="entry name" value="Rieske_RO_Alpha_N"/>
    <property type="match status" value="1"/>
</dbReference>
<evidence type="ECO:0000259" key="7">
    <source>
        <dbReference type="PROSITE" id="PS51296"/>
    </source>
</evidence>
<reference evidence="8 9" key="1">
    <citation type="submission" date="2024-06" db="EMBL/GenBank/DDBJ databases">
        <title>The Natural Products Discovery Center: Release of the First 8490 Sequenced Strains for Exploring Actinobacteria Biosynthetic Diversity.</title>
        <authorList>
            <person name="Kalkreuter E."/>
            <person name="Kautsar S.A."/>
            <person name="Yang D."/>
            <person name="Bader C.D."/>
            <person name="Teijaro C.N."/>
            <person name="Fluegel L."/>
            <person name="Davis C.M."/>
            <person name="Simpson J.R."/>
            <person name="Lauterbach L."/>
            <person name="Steele A.D."/>
            <person name="Gui C."/>
            <person name="Meng S."/>
            <person name="Li G."/>
            <person name="Viehrig K."/>
            <person name="Ye F."/>
            <person name="Su P."/>
            <person name="Kiefer A.F."/>
            <person name="Nichols A."/>
            <person name="Cepeda A.J."/>
            <person name="Yan W."/>
            <person name="Fan B."/>
            <person name="Jiang Y."/>
            <person name="Adhikari A."/>
            <person name="Zheng C.-J."/>
            <person name="Schuster L."/>
            <person name="Cowan T.M."/>
            <person name="Smanski M.J."/>
            <person name="Chevrette M.G."/>
            <person name="De Carvalho L.P.S."/>
            <person name="Shen B."/>
        </authorList>
    </citation>
    <scope>NUCLEOTIDE SEQUENCE [LARGE SCALE GENOMIC DNA]</scope>
    <source>
        <strain evidence="8 9">NPDC048946</strain>
    </source>
</reference>
<evidence type="ECO:0000313" key="9">
    <source>
        <dbReference type="Proteomes" id="UP001551482"/>
    </source>
</evidence>
<keyword evidence="2" id="KW-0001">2Fe-2S</keyword>
<dbReference type="InterPro" id="IPR017941">
    <property type="entry name" value="Rieske_2Fe-2S"/>
</dbReference>
<evidence type="ECO:0000256" key="5">
    <source>
        <dbReference type="ARBA" id="ARBA00023004"/>
    </source>
</evidence>
<dbReference type="SUPFAM" id="SSF55961">
    <property type="entry name" value="Bet v1-like"/>
    <property type="match status" value="1"/>
</dbReference>
<evidence type="ECO:0000256" key="2">
    <source>
        <dbReference type="ARBA" id="ARBA00022714"/>
    </source>
</evidence>
<keyword evidence="5" id="KW-0408">Iron</keyword>
<evidence type="ECO:0000256" key="6">
    <source>
        <dbReference type="ARBA" id="ARBA00023014"/>
    </source>
</evidence>
<dbReference type="PROSITE" id="PS51296">
    <property type="entry name" value="RIESKE"/>
    <property type="match status" value="1"/>
</dbReference>
<dbReference type="Gene3D" id="2.102.10.10">
    <property type="entry name" value="Rieske [2Fe-2S] iron-sulphur domain"/>
    <property type="match status" value="1"/>
</dbReference>
<dbReference type="PANTHER" id="PTHR43756:SF5">
    <property type="entry name" value="CHOLINE MONOOXYGENASE, CHLOROPLASTIC"/>
    <property type="match status" value="1"/>
</dbReference>
<dbReference type="PANTHER" id="PTHR43756">
    <property type="entry name" value="CHOLINE MONOOXYGENASE, CHLOROPLASTIC"/>
    <property type="match status" value="1"/>
</dbReference>
<comment type="caution">
    <text evidence="8">The sequence shown here is derived from an EMBL/GenBank/DDBJ whole genome shotgun (WGS) entry which is preliminary data.</text>
</comment>
<evidence type="ECO:0000256" key="4">
    <source>
        <dbReference type="ARBA" id="ARBA00023002"/>
    </source>
</evidence>
<feature type="domain" description="Rieske" evidence="7">
    <location>
        <begin position="65"/>
        <end position="171"/>
    </location>
</feature>
<gene>
    <name evidence="8" type="ORF">AB0C36_19880</name>
</gene>
<proteinExistence type="predicted"/>
<keyword evidence="9" id="KW-1185">Reference proteome</keyword>
<keyword evidence="6" id="KW-0411">Iron-sulfur</keyword>
<dbReference type="InterPro" id="IPR001663">
    <property type="entry name" value="Rng_hydr_dOase-A"/>
</dbReference>
<comment type="cofactor">
    <cofactor evidence="1">
        <name>Fe cation</name>
        <dbReference type="ChEBI" id="CHEBI:24875"/>
    </cofactor>
</comment>
<dbReference type="PRINTS" id="PR00090">
    <property type="entry name" value="RNGDIOXGNASE"/>
</dbReference>
<sequence>MTATQDHPAITPISDVRLHEGVDDGTATGPVDSSAELVKVPVHRYTSQEFADLEQRRLWTRTWQLACCVDHVAAPGDFFEYRVGPYAVVVVRDADGVLRAYQNACRHRGNSLCTGAGSGLTELRCGYHGWTWDLAGQLRKVPGRKGFGQLKMSEFPLLAAQVDTWGPFVFVNLDLEAPGLGEYLEAVPGDTEWARIEEFRCTASVVGDVAANWKTVADGFSETYHIQTLHPELLCNIDDVNAPQRLWGHTGKSEQLYGLASPRIKDGLTDQEVWDSFIVTQGQRMGITEACPVPEIPAGETLTDVIADRVRQHVAKSGTDLSGFDTDRIMRLHQYQLFPNCSVLLTADTLSALVARPGATPGTAEMGIFAFRRAASGDAPYTRPMDLRVAFEELDLGYVLNQDAAVLAGIQRGMNQPGLTELVLSQEEKRVINTHRNLELYLGIGPRD</sequence>
<protein>
    <submittedName>
        <fullName evidence="8">Aromatic ring-hydroxylating dioxygenase subunit alpha</fullName>
    </submittedName>
</protein>
<evidence type="ECO:0000256" key="3">
    <source>
        <dbReference type="ARBA" id="ARBA00022723"/>
    </source>
</evidence>
<dbReference type="EMBL" id="JBEZFP010000049">
    <property type="protein sequence ID" value="MEU8135766.1"/>
    <property type="molecule type" value="Genomic_DNA"/>
</dbReference>
<dbReference type="GO" id="GO:0051213">
    <property type="term" value="F:dioxygenase activity"/>
    <property type="evidence" value="ECO:0007669"/>
    <property type="project" value="UniProtKB-KW"/>
</dbReference>
<dbReference type="InterPro" id="IPR036922">
    <property type="entry name" value="Rieske_2Fe-2S_sf"/>
</dbReference>
<dbReference type="Proteomes" id="UP001551482">
    <property type="component" value="Unassembled WGS sequence"/>
</dbReference>
<evidence type="ECO:0000256" key="1">
    <source>
        <dbReference type="ARBA" id="ARBA00001962"/>
    </source>
</evidence>
<keyword evidence="4" id="KW-0560">Oxidoreductase</keyword>
<dbReference type="SUPFAM" id="SSF50022">
    <property type="entry name" value="ISP domain"/>
    <property type="match status" value="1"/>
</dbReference>
<keyword evidence="8" id="KW-0223">Dioxygenase</keyword>
<evidence type="ECO:0000313" key="8">
    <source>
        <dbReference type="EMBL" id="MEU8135766.1"/>
    </source>
</evidence>
<name>A0ABV3DJ31_9ACTN</name>
<dbReference type="Gene3D" id="3.90.380.10">
    <property type="entry name" value="Naphthalene 1,2-dioxygenase Alpha Subunit, Chain A, domain 1"/>
    <property type="match status" value="1"/>
</dbReference>
<dbReference type="Pfam" id="PF00848">
    <property type="entry name" value="Ring_hydroxyl_A"/>
    <property type="match status" value="1"/>
</dbReference>
<keyword evidence="3" id="KW-0479">Metal-binding</keyword>
<dbReference type="InterPro" id="IPR015879">
    <property type="entry name" value="Ring_hydroxy_dOase_asu_C_dom"/>
</dbReference>
<organism evidence="8 9">
    <name type="scientific">Streptodolium elevatio</name>
    <dbReference type="NCBI Taxonomy" id="3157996"/>
    <lineage>
        <taxon>Bacteria</taxon>
        <taxon>Bacillati</taxon>
        <taxon>Actinomycetota</taxon>
        <taxon>Actinomycetes</taxon>
        <taxon>Kitasatosporales</taxon>
        <taxon>Streptomycetaceae</taxon>
        <taxon>Streptodolium</taxon>
    </lineage>
</organism>